<name>A0A347WL91_9LACT</name>
<dbReference type="RefSeq" id="WP_118990748.1">
    <property type="nucleotide sequence ID" value="NZ_CP023434.1"/>
</dbReference>
<dbReference type="SUPFAM" id="SSF52540">
    <property type="entry name" value="P-loop containing nucleoside triphosphate hydrolases"/>
    <property type="match status" value="1"/>
</dbReference>
<evidence type="ECO:0000256" key="4">
    <source>
        <dbReference type="ARBA" id="ARBA00022777"/>
    </source>
</evidence>
<comment type="subcellular location">
    <subcellularLocation>
        <location evidence="8">Cytoplasm</location>
    </subcellularLocation>
</comment>
<dbReference type="GO" id="GO:0036430">
    <property type="term" value="F:CMP kinase activity"/>
    <property type="evidence" value="ECO:0007669"/>
    <property type="project" value="RHEA"/>
</dbReference>
<dbReference type="InterPro" id="IPR011994">
    <property type="entry name" value="Cytidylate_kinase_dom"/>
</dbReference>
<sequence>MLHIAIDGPASSGKSTLAKALSEALDIIYLDTGAMYRAVTLALQEQAIDLSDIEAVQDVLARIDIDFAASPSGQRVYLNGHDVTEAIRQDDVTNAVSEVAAIKEVRAALVAMQQRFALNQSIVMDGRDIGTVVLPEADYKFYLTASPEIRAERRFAENQAKGLSNQSYEALLESIIQRDAYDSSRAESPLRKASDAIELDNSHMTTEATVAHILNIIRQ</sequence>
<feature type="domain" description="Cytidylate kinase" evidence="9">
    <location>
        <begin position="4"/>
        <end position="219"/>
    </location>
</feature>
<comment type="similarity">
    <text evidence="1 8">Belongs to the cytidylate kinase family. Type 1 subfamily.</text>
</comment>
<dbReference type="Gene3D" id="3.40.50.300">
    <property type="entry name" value="P-loop containing nucleotide triphosphate hydrolases"/>
    <property type="match status" value="1"/>
</dbReference>
<dbReference type="EMBL" id="CP023434">
    <property type="protein sequence ID" value="AXY25848.1"/>
    <property type="molecule type" value="Genomic_DNA"/>
</dbReference>
<keyword evidence="4 8" id="KW-0418">Kinase</keyword>
<keyword evidence="5 8" id="KW-0067">ATP-binding</keyword>
<accession>A0A347WL91</accession>
<keyword evidence="8" id="KW-0963">Cytoplasm</keyword>
<evidence type="ECO:0000256" key="1">
    <source>
        <dbReference type="ARBA" id="ARBA00009427"/>
    </source>
</evidence>
<evidence type="ECO:0000256" key="6">
    <source>
        <dbReference type="ARBA" id="ARBA00047615"/>
    </source>
</evidence>
<dbReference type="GO" id="GO:0036431">
    <property type="term" value="F:dCMP kinase activity"/>
    <property type="evidence" value="ECO:0007669"/>
    <property type="project" value="InterPro"/>
</dbReference>
<dbReference type="GO" id="GO:0015949">
    <property type="term" value="P:nucleobase-containing small molecule interconversion"/>
    <property type="evidence" value="ECO:0007669"/>
    <property type="project" value="TreeGrafter"/>
</dbReference>
<dbReference type="Proteomes" id="UP000263232">
    <property type="component" value="Chromosome"/>
</dbReference>
<dbReference type="GO" id="GO:0005524">
    <property type="term" value="F:ATP binding"/>
    <property type="evidence" value="ECO:0007669"/>
    <property type="project" value="UniProtKB-UniRule"/>
</dbReference>
<keyword evidence="11" id="KW-1185">Reference proteome</keyword>
<keyword evidence="3 8" id="KW-0547">Nucleotide-binding</keyword>
<evidence type="ECO:0000256" key="5">
    <source>
        <dbReference type="ARBA" id="ARBA00022840"/>
    </source>
</evidence>
<dbReference type="PANTHER" id="PTHR21299:SF2">
    <property type="entry name" value="CYTIDYLATE KINASE"/>
    <property type="match status" value="1"/>
</dbReference>
<evidence type="ECO:0000256" key="3">
    <source>
        <dbReference type="ARBA" id="ARBA00022741"/>
    </source>
</evidence>
<dbReference type="GO" id="GO:0005829">
    <property type="term" value="C:cytosol"/>
    <property type="evidence" value="ECO:0007669"/>
    <property type="project" value="TreeGrafter"/>
</dbReference>
<feature type="binding site" evidence="8">
    <location>
        <begin position="8"/>
        <end position="16"/>
    </location>
    <ligand>
        <name>ATP</name>
        <dbReference type="ChEBI" id="CHEBI:30616"/>
    </ligand>
</feature>
<keyword evidence="2 8" id="KW-0808">Transferase</keyword>
<dbReference type="GO" id="GO:0006220">
    <property type="term" value="P:pyrimidine nucleotide metabolic process"/>
    <property type="evidence" value="ECO:0007669"/>
    <property type="project" value="UniProtKB-UniRule"/>
</dbReference>
<evidence type="ECO:0000256" key="8">
    <source>
        <dbReference type="HAMAP-Rule" id="MF_00238"/>
    </source>
</evidence>
<dbReference type="AlphaFoldDB" id="A0A347WL91"/>
<dbReference type="KEGG" id="abae:CL176_07465"/>
<dbReference type="Pfam" id="PF02224">
    <property type="entry name" value="Cytidylate_kin"/>
    <property type="match status" value="1"/>
</dbReference>
<dbReference type="OrthoDB" id="9807434at2"/>
<dbReference type="CDD" id="cd02020">
    <property type="entry name" value="CMPK"/>
    <property type="match status" value="1"/>
</dbReference>
<comment type="catalytic activity">
    <reaction evidence="6 8">
        <text>dCMP + ATP = dCDP + ADP</text>
        <dbReference type="Rhea" id="RHEA:25094"/>
        <dbReference type="ChEBI" id="CHEBI:30616"/>
        <dbReference type="ChEBI" id="CHEBI:57566"/>
        <dbReference type="ChEBI" id="CHEBI:58593"/>
        <dbReference type="ChEBI" id="CHEBI:456216"/>
        <dbReference type="EC" id="2.7.4.25"/>
    </reaction>
</comment>
<dbReference type="EC" id="2.7.4.25" evidence="8"/>
<evidence type="ECO:0000256" key="2">
    <source>
        <dbReference type="ARBA" id="ARBA00022679"/>
    </source>
</evidence>
<gene>
    <name evidence="8" type="primary">cmk</name>
    <name evidence="10" type="ORF">CL176_07465</name>
</gene>
<organism evidence="10 11">
    <name type="scientific">Suicoccus acidiformans</name>
    <dbReference type="NCBI Taxonomy" id="2036206"/>
    <lineage>
        <taxon>Bacteria</taxon>
        <taxon>Bacillati</taxon>
        <taxon>Bacillota</taxon>
        <taxon>Bacilli</taxon>
        <taxon>Lactobacillales</taxon>
        <taxon>Aerococcaceae</taxon>
        <taxon>Suicoccus</taxon>
    </lineage>
</organism>
<evidence type="ECO:0000256" key="7">
    <source>
        <dbReference type="ARBA" id="ARBA00048478"/>
    </source>
</evidence>
<evidence type="ECO:0000259" key="9">
    <source>
        <dbReference type="Pfam" id="PF02224"/>
    </source>
</evidence>
<dbReference type="InterPro" id="IPR027417">
    <property type="entry name" value="P-loop_NTPase"/>
</dbReference>
<protein>
    <recommendedName>
        <fullName evidence="8">Cytidylate kinase</fullName>
        <shortName evidence="8">CK</shortName>
        <ecNumber evidence="8">2.7.4.25</ecNumber>
    </recommendedName>
    <alternativeName>
        <fullName evidence="8">Cytidine monophosphate kinase</fullName>
        <shortName evidence="8">CMP kinase</shortName>
    </alternativeName>
</protein>
<proteinExistence type="inferred from homology"/>
<dbReference type="InterPro" id="IPR003136">
    <property type="entry name" value="Cytidylate_kin"/>
</dbReference>
<dbReference type="PANTHER" id="PTHR21299">
    <property type="entry name" value="CYTIDYLATE KINASE/PANTOATE-BETA-ALANINE LIGASE"/>
    <property type="match status" value="1"/>
</dbReference>
<evidence type="ECO:0000313" key="10">
    <source>
        <dbReference type="EMBL" id="AXY25848.1"/>
    </source>
</evidence>
<dbReference type="HAMAP" id="MF_00238">
    <property type="entry name" value="Cytidyl_kinase_type1"/>
    <property type="match status" value="1"/>
</dbReference>
<comment type="catalytic activity">
    <reaction evidence="7 8">
        <text>CMP + ATP = CDP + ADP</text>
        <dbReference type="Rhea" id="RHEA:11600"/>
        <dbReference type="ChEBI" id="CHEBI:30616"/>
        <dbReference type="ChEBI" id="CHEBI:58069"/>
        <dbReference type="ChEBI" id="CHEBI:60377"/>
        <dbReference type="ChEBI" id="CHEBI:456216"/>
        <dbReference type="EC" id="2.7.4.25"/>
    </reaction>
</comment>
<dbReference type="NCBIfam" id="TIGR00017">
    <property type="entry name" value="cmk"/>
    <property type="match status" value="1"/>
</dbReference>
<evidence type="ECO:0000313" key="11">
    <source>
        <dbReference type="Proteomes" id="UP000263232"/>
    </source>
</evidence>
<reference evidence="10 11" key="1">
    <citation type="submission" date="2017-09" db="EMBL/GenBank/DDBJ databases">
        <title>Complete genome sequence of Oxytococcus suis strain ZY16052.</title>
        <authorList>
            <person name="Li F."/>
        </authorList>
    </citation>
    <scope>NUCLEOTIDE SEQUENCE [LARGE SCALE GENOMIC DNA]</scope>
    <source>
        <strain evidence="10 11">ZY16052</strain>
    </source>
</reference>